<protein>
    <recommendedName>
        <fullName evidence="3">IstB-like ATP binding protein</fullName>
    </recommendedName>
</protein>
<evidence type="ECO:0008006" key="3">
    <source>
        <dbReference type="Google" id="ProtNLM"/>
    </source>
</evidence>
<gene>
    <name evidence="1" type="ORF">ACFFN0_15930</name>
</gene>
<organism evidence="1 2">
    <name type="scientific">Ornithinimicrobium kibberense</name>
    <dbReference type="NCBI Taxonomy" id="282060"/>
    <lineage>
        <taxon>Bacteria</taxon>
        <taxon>Bacillati</taxon>
        <taxon>Actinomycetota</taxon>
        <taxon>Actinomycetes</taxon>
        <taxon>Micrococcales</taxon>
        <taxon>Ornithinimicrobiaceae</taxon>
        <taxon>Ornithinimicrobium</taxon>
    </lineage>
</organism>
<accession>A0ABV5V6V2</accession>
<dbReference type="Proteomes" id="UP001589613">
    <property type="component" value="Unassembled WGS sequence"/>
</dbReference>
<comment type="caution">
    <text evidence="1">The sequence shown here is derived from an EMBL/GenBank/DDBJ whole genome shotgun (WGS) entry which is preliminary data.</text>
</comment>
<evidence type="ECO:0000313" key="2">
    <source>
        <dbReference type="Proteomes" id="UP001589613"/>
    </source>
</evidence>
<reference evidence="1 2" key="1">
    <citation type="submission" date="2024-09" db="EMBL/GenBank/DDBJ databases">
        <authorList>
            <person name="Sun Q."/>
            <person name="Mori K."/>
        </authorList>
    </citation>
    <scope>NUCLEOTIDE SEQUENCE [LARGE SCALE GENOMIC DNA]</scope>
    <source>
        <strain evidence="1 2">JCM 12763</strain>
    </source>
</reference>
<sequence length="64" mass="6718">MSRTGEIHLSAGNIHPSGYDTIIPKTLATAAADRLLHHAHVTMTEGTSLRLGEATTGRGVIPLT</sequence>
<dbReference type="RefSeq" id="WP_272949562.1">
    <property type="nucleotide sequence ID" value="NZ_JBHMAX010000059.1"/>
</dbReference>
<evidence type="ECO:0000313" key="1">
    <source>
        <dbReference type="EMBL" id="MFB9733536.1"/>
    </source>
</evidence>
<proteinExistence type="predicted"/>
<dbReference type="EMBL" id="JBHMAX010000059">
    <property type="protein sequence ID" value="MFB9733536.1"/>
    <property type="molecule type" value="Genomic_DNA"/>
</dbReference>
<keyword evidence="2" id="KW-1185">Reference proteome</keyword>
<name>A0ABV5V6V2_9MICO</name>